<dbReference type="EMBL" id="JADOXO010000038">
    <property type="protein sequence ID" value="KAF9817779.1"/>
    <property type="molecule type" value="Genomic_DNA"/>
</dbReference>
<evidence type="ECO:0000313" key="1">
    <source>
        <dbReference type="EMBL" id="KAF9817779.1"/>
    </source>
</evidence>
<reference evidence="1" key="2">
    <citation type="journal article" name="Front. Microbiol.">
        <title>Degradative Capacity of Two Strains of Rhodonia placenta: From Phenotype to Genotype.</title>
        <authorList>
            <person name="Kolle M."/>
            <person name="Horta M.A.C."/>
            <person name="Nowrousian M."/>
            <person name="Ohm R.A."/>
            <person name="Benz J.P."/>
            <person name="Pilgard A."/>
        </authorList>
    </citation>
    <scope>NUCLEOTIDE SEQUENCE</scope>
    <source>
        <strain evidence="1">FPRL280</strain>
    </source>
</reference>
<reference evidence="1" key="1">
    <citation type="submission" date="2020-11" db="EMBL/GenBank/DDBJ databases">
        <authorList>
            <person name="Koelle M."/>
            <person name="Horta M.A.C."/>
            <person name="Nowrousian M."/>
            <person name="Ohm R.A."/>
            <person name="Benz P."/>
            <person name="Pilgard A."/>
        </authorList>
    </citation>
    <scope>NUCLEOTIDE SEQUENCE</scope>
    <source>
        <strain evidence="1">FPRL280</strain>
    </source>
</reference>
<dbReference type="AlphaFoldDB" id="A0A8H7U481"/>
<protein>
    <submittedName>
        <fullName evidence="1">Uncharacterized protein</fullName>
    </submittedName>
</protein>
<accession>A0A8H7U481</accession>
<dbReference type="Proteomes" id="UP000639403">
    <property type="component" value="Unassembled WGS sequence"/>
</dbReference>
<evidence type="ECO:0000313" key="2">
    <source>
        <dbReference type="Proteomes" id="UP000639403"/>
    </source>
</evidence>
<name>A0A8H7U481_9APHY</name>
<organism evidence="1 2">
    <name type="scientific">Rhodonia placenta</name>
    <dbReference type="NCBI Taxonomy" id="104341"/>
    <lineage>
        <taxon>Eukaryota</taxon>
        <taxon>Fungi</taxon>
        <taxon>Dikarya</taxon>
        <taxon>Basidiomycota</taxon>
        <taxon>Agaricomycotina</taxon>
        <taxon>Agaricomycetes</taxon>
        <taxon>Polyporales</taxon>
        <taxon>Adustoporiaceae</taxon>
        <taxon>Rhodonia</taxon>
    </lineage>
</organism>
<sequence>MSWWVNSMDNLKHRVEQVEREATRISQVIPSLVSNAQSLKERVDEYLRFDTHFLSAWRNLQTVMTSVEELYLAEQASSDTSSLVAKCKQQSLTTARGFRMVHETMKNLLHDTNTVSVEAVKVSADGERALKSIDGAMSIAHVIRRNVTDLKQIQEQKLSVAHKAVEDANDAVAKLKEVQSDAELKKDVRGAIRWTPFFLGPGPLIVSEIVFANAKRDLAKANDQLRSAQSDRDENCSMLGAAQYQLDLIHEQLSNIDGLRGRVQKQISHLSNSRKLSIRLKSEVSSVRNAALDLSLILSTFAAKSETLGAKYSARGFADNIRNIAKFVSGGDMSIRGTPGEPPS</sequence>
<proteinExistence type="predicted"/>
<gene>
    <name evidence="1" type="ORF">IEO21_03238</name>
</gene>
<comment type="caution">
    <text evidence="1">The sequence shown here is derived from an EMBL/GenBank/DDBJ whole genome shotgun (WGS) entry which is preliminary data.</text>
</comment>